<reference evidence="1 2" key="1">
    <citation type="submission" date="2020-09" db="EMBL/GenBank/DDBJ databases">
        <title>De no assembly of potato wild relative species, Solanum commersonii.</title>
        <authorList>
            <person name="Cho K."/>
        </authorList>
    </citation>
    <scope>NUCLEOTIDE SEQUENCE [LARGE SCALE GENOMIC DNA]</scope>
    <source>
        <strain evidence="1">LZ3.2</strain>
        <tissue evidence="1">Leaf</tissue>
    </source>
</reference>
<evidence type="ECO:0000313" key="2">
    <source>
        <dbReference type="Proteomes" id="UP000824120"/>
    </source>
</evidence>
<name>A0A9J5YBU6_SOLCO</name>
<organism evidence="1 2">
    <name type="scientific">Solanum commersonii</name>
    <name type="common">Commerson's wild potato</name>
    <name type="synonym">Commerson's nightshade</name>
    <dbReference type="NCBI Taxonomy" id="4109"/>
    <lineage>
        <taxon>Eukaryota</taxon>
        <taxon>Viridiplantae</taxon>
        <taxon>Streptophyta</taxon>
        <taxon>Embryophyta</taxon>
        <taxon>Tracheophyta</taxon>
        <taxon>Spermatophyta</taxon>
        <taxon>Magnoliopsida</taxon>
        <taxon>eudicotyledons</taxon>
        <taxon>Gunneridae</taxon>
        <taxon>Pentapetalae</taxon>
        <taxon>asterids</taxon>
        <taxon>lamiids</taxon>
        <taxon>Solanales</taxon>
        <taxon>Solanaceae</taxon>
        <taxon>Solanoideae</taxon>
        <taxon>Solaneae</taxon>
        <taxon>Solanum</taxon>
    </lineage>
</organism>
<gene>
    <name evidence="1" type="ORF">H5410_039025</name>
</gene>
<sequence>QLMEWELPNKYILNINEEFEQSEAEVAIPNVYFLQKASSGLFYACYGYSNKATVPPFNSVKSCCTLCLPFAFNQESRELLTMEKDSSENLSYIMSQHLEIQHKVGISQTMICVGKQLRMTASLWSRMTTLHFHDGISGEVCLCSEAAENGRIFFMEEDLCRHTSRRYQLCILAAVSMGLMPGAAYQGLPQQLETSVNRVLLFEDSGEQKIVDNDEKIGIKRTNIDAAYVSENFDLHGNHKAKFLNHDEEFEVNEANS</sequence>
<protein>
    <submittedName>
        <fullName evidence="1">Uncharacterized protein</fullName>
    </submittedName>
</protein>
<dbReference type="AlphaFoldDB" id="A0A9J5YBU6"/>
<proteinExistence type="predicted"/>
<evidence type="ECO:0000313" key="1">
    <source>
        <dbReference type="EMBL" id="KAG5597793.1"/>
    </source>
</evidence>
<comment type="caution">
    <text evidence="1">The sequence shown here is derived from an EMBL/GenBank/DDBJ whole genome shotgun (WGS) entry which is preliminary data.</text>
</comment>
<feature type="non-terminal residue" evidence="1">
    <location>
        <position position="1"/>
    </location>
</feature>
<keyword evidence="2" id="KW-1185">Reference proteome</keyword>
<dbReference type="Proteomes" id="UP000824120">
    <property type="component" value="Chromosome 7"/>
</dbReference>
<accession>A0A9J5YBU6</accession>
<dbReference type="EMBL" id="JACXVP010000007">
    <property type="protein sequence ID" value="KAG5597793.1"/>
    <property type="molecule type" value="Genomic_DNA"/>
</dbReference>